<organism evidence="1 2">
    <name type="scientific">Rhodococcus erythropolis</name>
    <name type="common">Arthrobacter picolinophilus</name>
    <dbReference type="NCBI Taxonomy" id="1833"/>
    <lineage>
        <taxon>Bacteria</taxon>
        <taxon>Bacillati</taxon>
        <taxon>Actinomycetota</taxon>
        <taxon>Actinomycetes</taxon>
        <taxon>Mycobacteriales</taxon>
        <taxon>Nocardiaceae</taxon>
        <taxon>Rhodococcus</taxon>
        <taxon>Rhodococcus erythropolis group</taxon>
    </lineage>
</organism>
<reference evidence="1 2" key="1">
    <citation type="submission" date="2020-03" db="EMBL/GenBank/DDBJ databases">
        <title>Screen low temperature-resistant strains for efficient degradation of petroleum hydrocarbons under the low temperature.</title>
        <authorList>
            <person name="Wang Y."/>
            <person name="Chen J."/>
        </authorList>
    </citation>
    <scope>NUCLEOTIDE SEQUENCE [LARGE SCALE GENOMIC DNA]</scope>
    <source>
        <strain evidence="1 2">KB1</strain>
    </source>
</reference>
<sequence length="33" mass="3768">MFDNLVLHAAHSTTPDASGRPERNYPFRHFGLL</sequence>
<evidence type="ECO:0000313" key="2">
    <source>
        <dbReference type="Proteomes" id="UP000502345"/>
    </source>
</evidence>
<dbReference type="EMBL" id="CP050124">
    <property type="protein sequence ID" value="QIP41740.1"/>
    <property type="molecule type" value="Genomic_DNA"/>
</dbReference>
<dbReference type="Proteomes" id="UP000502345">
    <property type="component" value="Chromosome"/>
</dbReference>
<protein>
    <submittedName>
        <fullName evidence="1">Uncharacterized protein</fullName>
    </submittedName>
</protein>
<dbReference type="AlphaFoldDB" id="A0A6G9CY47"/>
<gene>
    <name evidence="1" type="ORF">G9444_4496</name>
</gene>
<accession>A0A6G9CY47</accession>
<name>A0A6G9CY47_RHOER</name>
<proteinExistence type="predicted"/>
<evidence type="ECO:0000313" key="1">
    <source>
        <dbReference type="EMBL" id="QIP41740.1"/>
    </source>
</evidence>